<proteinExistence type="predicted"/>
<reference evidence="1" key="1">
    <citation type="journal article" date="2014" name="Nat. Commun.">
        <title>The rainbow trout genome provides novel insights into evolution after whole-genome duplication in vertebrates.</title>
        <authorList>
            <person name="Berthelot C."/>
            <person name="Brunet F."/>
            <person name="Chalopin D."/>
            <person name="Juanchich A."/>
            <person name="Bernard M."/>
            <person name="Noel B."/>
            <person name="Bento P."/>
            <person name="Da Silva C."/>
            <person name="Labadie K."/>
            <person name="Alberti A."/>
            <person name="Aury J.M."/>
            <person name="Louis A."/>
            <person name="Dehais P."/>
            <person name="Bardou P."/>
            <person name="Montfort J."/>
            <person name="Klopp C."/>
            <person name="Cabau C."/>
            <person name="Gaspin C."/>
            <person name="Thorgaard G.H."/>
            <person name="Boussaha M."/>
            <person name="Quillet E."/>
            <person name="Guyomard R."/>
            <person name="Galiana D."/>
            <person name="Bobe J."/>
            <person name="Volff J.N."/>
            <person name="Genet C."/>
            <person name="Wincker P."/>
            <person name="Jaillon O."/>
            <person name="Roest Crollius H."/>
            <person name="Guiguen Y."/>
        </authorList>
    </citation>
    <scope>NUCLEOTIDE SEQUENCE [LARGE SCALE GENOMIC DNA]</scope>
</reference>
<protein>
    <submittedName>
        <fullName evidence="1">Uncharacterized protein</fullName>
    </submittedName>
</protein>
<dbReference type="PaxDb" id="8022-A0A061ACA4"/>
<evidence type="ECO:0000313" key="2">
    <source>
        <dbReference type="Proteomes" id="UP000193380"/>
    </source>
</evidence>
<evidence type="ECO:0000313" key="1">
    <source>
        <dbReference type="EMBL" id="CDR18061.1"/>
    </source>
</evidence>
<reference evidence="1" key="2">
    <citation type="submission" date="2014-03" db="EMBL/GenBank/DDBJ databases">
        <authorList>
            <person name="Genoscope - CEA"/>
        </authorList>
    </citation>
    <scope>NUCLEOTIDE SEQUENCE</scope>
</reference>
<organism evidence="1 2">
    <name type="scientific">Oncorhynchus mykiss</name>
    <name type="common">Rainbow trout</name>
    <name type="synonym">Salmo gairdneri</name>
    <dbReference type="NCBI Taxonomy" id="8022"/>
    <lineage>
        <taxon>Eukaryota</taxon>
        <taxon>Metazoa</taxon>
        <taxon>Chordata</taxon>
        <taxon>Craniata</taxon>
        <taxon>Vertebrata</taxon>
        <taxon>Euteleostomi</taxon>
        <taxon>Actinopterygii</taxon>
        <taxon>Neopterygii</taxon>
        <taxon>Teleostei</taxon>
        <taxon>Protacanthopterygii</taxon>
        <taxon>Salmoniformes</taxon>
        <taxon>Salmonidae</taxon>
        <taxon>Salmoninae</taxon>
        <taxon>Oncorhynchus</taxon>
    </lineage>
</organism>
<gene>
    <name evidence="1" type="ORF">GSONMT00032872001</name>
</gene>
<name>A0A061ACA4_ONCMY</name>
<sequence length="94" mass="10014">MSPSPLGLLTVVPVRQMSVGIPGGSATNVAYAVLCGGGLTAAVVYVSTDSRSVVCVYLSLKDKAWAIHADPRSDLFLKGSIYSTVFLFEYHPRH</sequence>
<dbReference type="EMBL" id="FR974623">
    <property type="protein sequence ID" value="CDR18061.1"/>
    <property type="molecule type" value="Genomic_DNA"/>
</dbReference>
<accession>A0A061ACA4</accession>
<dbReference type="AlphaFoldDB" id="A0A061ACA4"/>
<dbReference type="Proteomes" id="UP000193380">
    <property type="component" value="Unassembled WGS sequence"/>
</dbReference>